<dbReference type="InterPro" id="IPR036890">
    <property type="entry name" value="HATPase_C_sf"/>
</dbReference>
<feature type="domain" description="PAC" evidence="12">
    <location>
        <begin position="1252"/>
        <end position="1304"/>
    </location>
</feature>
<dbReference type="InterPro" id="IPR011006">
    <property type="entry name" value="CheY-like_superfamily"/>
</dbReference>
<dbReference type="Gene3D" id="3.30.450.20">
    <property type="entry name" value="PAS domain"/>
    <property type="match status" value="13"/>
</dbReference>
<dbReference type="InterPro" id="IPR035965">
    <property type="entry name" value="PAS-like_dom_sf"/>
</dbReference>
<evidence type="ECO:0000259" key="12">
    <source>
        <dbReference type="PROSITE" id="PS50113"/>
    </source>
</evidence>
<dbReference type="InterPro" id="IPR001789">
    <property type="entry name" value="Sig_transdc_resp-reg_receiver"/>
</dbReference>
<dbReference type="SMART" id="SM00388">
    <property type="entry name" value="HisKA"/>
    <property type="match status" value="1"/>
</dbReference>
<comment type="caution">
    <text evidence="13">The sequence shown here is derived from an EMBL/GenBank/DDBJ whole genome shotgun (WGS) entry which is preliminary data.</text>
</comment>
<dbReference type="PROSITE" id="PS50112">
    <property type="entry name" value="PAS"/>
    <property type="match status" value="8"/>
</dbReference>
<feature type="domain" description="PAS" evidence="11">
    <location>
        <begin position="408"/>
        <end position="478"/>
    </location>
</feature>
<dbReference type="Pfam" id="PF00072">
    <property type="entry name" value="Response_reg"/>
    <property type="match status" value="1"/>
</dbReference>
<evidence type="ECO:0000256" key="3">
    <source>
        <dbReference type="ARBA" id="ARBA00022553"/>
    </source>
</evidence>
<dbReference type="InterPro" id="IPR052162">
    <property type="entry name" value="Sensor_kinase/Photoreceptor"/>
</dbReference>
<dbReference type="Proteomes" id="UP001301728">
    <property type="component" value="Unassembled WGS sequence"/>
</dbReference>
<sequence length="2095" mass="240438">MKATSPDPFQAGGEIGKIIRSQNWSPTPLGAVEQWSVQLKTILNLVLNTCHPQFILWGNERILLYNDAYYSIWGKIQPLSTLGQPLNSCWSEMSQEIASDIQQILETRQAILRENKQFNSQLFSQQKQRYFNISYSPILGQTGEVAGVLGTLIETTSQTLSQPQFNESYKILERITDAFVALDRNWRYTYINQEAARLLGYTQEELLGKELWKDVFDAEAEHPATQQLRQAMREQIPLQLETFSPVLNRYLEINACPSPEGISIYFRDISKRKQIESQLRSSEEFNRRIIESSMDSIKVLDLEGRLLLMNSGGQYLLEINNIEPYLHQPWVEFWHDGDREKAEIALTQARIGKTSRFQGYRPTQTGKPKWWDVLITPIFGSQGKVEQILALSRDITNLKQAEDLLRTSESLYRTLSDAVPDFIWSCDSNGQTDFVNSRWIEYTGLTLEELNKKGLQQINHPDDYPYLQEAWDQAKQQGTAFEAEFRYRRHDGVYRWFMGRAVPLKDESGNIIKWIGTTTDIHERKQAEAEREQLLQQLETERSRMRAILQQMPAGVLIADAETEELVLANQQVEEILGYSYALEWQLEAYDQDVTFEGFHRNGQPYRPDEYPLVRSLRTGEVVLGEEIEIHRADGQRIIIDVNSSPIRDQQGEILAAVVVFRDITYQRQAELALRRGEERFRALIEQAPDAVLIADLQGAYIDVNNNACNLLGYRREELIGKQILEIIPPEDQPRLEAVKQSLLLGNTHVEEWTLIRKDGSLVPVEISTKILPDGRWQAFVRDISERQQTQEALQTSEERFRQMAENVEDVFWIAQMQDYKVLYVSPAYETLWGYSCESLYANPYEWMEMIHPEDRSKAQAAFTEQVKTGRCAVEFRVIRADGSIRWIRDRGFPIPEEDGQIRRVAGIAEDITERKQAEAALKQREEELRLITDAVPALIAYVDRDQRYRFVNRAYSDWFGHLPENIIGQDLAEFIGETAYQFMRPDVESALAGEPVTVELLMPFKDGGPRYVRRQYIPNIASDGTVTGFYGLITDITTLKQTEEALRLSEQRYRSLVSILSSIVWIADPEGQFIQPQPAWETYTGQSWSEHQNWGWLQAIHSDDQERVKSLWIQARDSKTLYQSEGRIWNTATQKYRYFEARGIPLFNSDGSIREWVGTITDVDHRKRSEVALRQSEERFRQLAENIEDVFWIMDMQEIKILYVSPAYERIWGNSLQSLCNNPYDWLETIHPEDQERVRRAFFEQAVEGQFSQEYRIVRSDGSVRWIRDRSFPIYNEQGVIRRVARIAEDITPAKQVEAALRRSEQQFRVAQELSLYAFTILKSIRDKTGEIIDFEWIYVNPKAAEALKRPAEDLLGQRLLEVLPGNQFHFNLFKRYVEVVETGEPDDIELFYDADGIRGWFHNMAVKLEDGVAVSFSNISDRKQAEVALRLSEANARARAEELEALMEAVPAAIWIAHDRHCHQMSANLTAYELMRMFPGSVPTATPADGKNPLPFKQQINGKNIPPQELPMQKAGRTGEEVEGELEFIFDSGEVRYIYGKAVPLRDDNGQVRGVIGAFLDMTERKRAEEALQASEERFRLATRAVTGIVYDWDLQTNHVYRSEGLRQLIGLGPEEVPQDRDWWSERMHPEDRLVIQPQMLSNIDNGFDRYSFEYRVRHEDGHWVDVWDRGYILRDRKGELVRVVGSTADISDRKRAEAERDQLLARERAAREEAEAANRIKDEFLAVLSHELRSPLNPILGWANLLQRQKVDDKILHQALTTIERNVKLQVQLIDDLLDVSRILRGKLNLNRSSVDLRIVIISAVETVRLAAEAKSIEIKTHLYPQVGQVLGDAGRLQQIVWNLLSNSVKFSSIGAKVDIWLEQVGTEAQIRVKDAGKGISPEFLPHVFEYFRQEDGTTTRKFGGLGLGLAIVRYITEMHGGTVQADSPGEGQGATFIVKFPLIPQNGESAKNDQTLDAESFNPKCLQGIRILIAEDEADTRDFLTLMLKQAGATVIAVDSAIEALKAFMRSTPDILVSDIGMPAMDGYQLMKQVRSLYKNRSDQQMPAIALTAYAGESDFHKAIAAGFNQHICKPVEPDRLITAILDLVNR</sequence>
<dbReference type="NCBIfam" id="TIGR00229">
    <property type="entry name" value="sensory_box"/>
    <property type="match status" value="11"/>
</dbReference>
<dbReference type="Pfam" id="PF02518">
    <property type="entry name" value="HATPase_c"/>
    <property type="match status" value="1"/>
</dbReference>
<feature type="domain" description="PAS" evidence="11">
    <location>
        <begin position="1577"/>
        <end position="1649"/>
    </location>
</feature>
<dbReference type="RefSeq" id="WP_323275022.1">
    <property type="nucleotide sequence ID" value="NZ_JAYGHT010000068.1"/>
</dbReference>
<feature type="coiled-coil region" evidence="8">
    <location>
        <begin position="908"/>
        <end position="935"/>
    </location>
</feature>
<dbReference type="PANTHER" id="PTHR43304:SF1">
    <property type="entry name" value="PAC DOMAIN-CONTAINING PROTEIN"/>
    <property type="match status" value="1"/>
</dbReference>
<organism evidence="13 14">
    <name type="scientific">Limnoraphis robusta CCNP1315</name>
    <dbReference type="NCBI Taxonomy" id="3110306"/>
    <lineage>
        <taxon>Bacteria</taxon>
        <taxon>Bacillati</taxon>
        <taxon>Cyanobacteriota</taxon>
        <taxon>Cyanophyceae</taxon>
        <taxon>Oscillatoriophycideae</taxon>
        <taxon>Oscillatoriales</taxon>
        <taxon>Sirenicapillariaceae</taxon>
        <taxon>Limnoraphis</taxon>
    </lineage>
</organism>
<keyword evidence="14" id="KW-1185">Reference proteome</keyword>
<feature type="domain" description="PAC" evidence="12">
    <location>
        <begin position="1524"/>
        <end position="1576"/>
    </location>
</feature>
<feature type="domain" description="Response regulatory" evidence="10">
    <location>
        <begin position="1974"/>
        <end position="2093"/>
    </location>
</feature>
<dbReference type="InterPro" id="IPR003661">
    <property type="entry name" value="HisK_dim/P_dom"/>
</dbReference>
<feature type="domain" description="PAS" evidence="11">
    <location>
        <begin position="164"/>
        <end position="235"/>
    </location>
</feature>
<evidence type="ECO:0000259" key="9">
    <source>
        <dbReference type="PROSITE" id="PS50109"/>
    </source>
</evidence>
<dbReference type="SUPFAM" id="SSF55785">
    <property type="entry name" value="PYP-like sensor domain (PAS domain)"/>
    <property type="match status" value="13"/>
</dbReference>
<dbReference type="InterPro" id="IPR013655">
    <property type="entry name" value="PAS_fold_3"/>
</dbReference>
<gene>
    <name evidence="13" type="ORF">VB854_12440</name>
</gene>
<keyword evidence="8" id="KW-0175">Coiled coil</keyword>
<reference evidence="13 14" key="1">
    <citation type="submission" date="2023-12" db="EMBL/GenBank/DDBJ databases">
        <title>Baltic Sea Cyanobacteria.</title>
        <authorList>
            <person name="Delbaje E."/>
            <person name="Fewer D.P."/>
            <person name="Shishido T.K."/>
        </authorList>
    </citation>
    <scope>NUCLEOTIDE SEQUENCE [LARGE SCALE GENOMIC DNA]</scope>
    <source>
        <strain evidence="13 14">CCNP 1315</strain>
    </source>
</reference>
<protein>
    <recommendedName>
        <fullName evidence="2">histidine kinase</fullName>
        <ecNumber evidence="2">2.7.13.3</ecNumber>
    </recommendedName>
</protein>
<dbReference type="CDD" id="cd00130">
    <property type="entry name" value="PAS"/>
    <property type="match status" value="10"/>
</dbReference>
<dbReference type="Gene3D" id="3.30.565.10">
    <property type="entry name" value="Histidine kinase-like ATPase, C-terminal domain"/>
    <property type="match status" value="1"/>
</dbReference>
<dbReference type="PRINTS" id="PR00344">
    <property type="entry name" value="BCTRLSENSOR"/>
</dbReference>
<dbReference type="SMART" id="SM00448">
    <property type="entry name" value="REC"/>
    <property type="match status" value="1"/>
</dbReference>
<dbReference type="SMART" id="SM00086">
    <property type="entry name" value="PAC"/>
    <property type="match status" value="11"/>
</dbReference>
<evidence type="ECO:0000259" key="11">
    <source>
        <dbReference type="PROSITE" id="PS50112"/>
    </source>
</evidence>
<dbReference type="CDD" id="cd00082">
    <property type="entry name" value="HisKA"/>
    <property type="match status" value="1"/>
</dbReference>
<dbReference type="InterPro" id="IPR005467">
    <property type="entry name" value="His_kinase_dom"/>
</dbReference>
<feature type="domain" description="PAC" evidence="12">
    <location>
        <begin position="872"/>
        <end position="924"/>
    </location>
</feature>
<dbReference type="InterPro" id="IPR000700">
    <property type="entry name" value="PAS-assoc_C"/>
</dbReference>
<dbReference type="SUPFAM" id="SSF55874">
    <property type="entry name" value="ATPase domain of HSP90 chaperone/DNA topoisomerase II/histidine kinase"/>
    <property type="match status" value="1"/>
</dbReference>
<dbReference type="EMBL" id="JAYGHT010000068">
    <property type="protein sequence ID" value="MEA5519752.1"/>
    <property type="molecule type" value="Genomic_DNA"/>
</dbReference>
<dbReference type="InterPro" id="IPR003594">
    <property type="entry name" value="HATPase_dom"/>
</dbReference>
<dbReference type="SMART" id="SM00091">
    <property type="entry name" value="PAS"/>
    <property type="match status" value="11"/>
</dbReference>
<dbReference type="Gene3D" id="3.40.50.2300">
    <property type="match status" value="1"/>
</dbReference>
<evidence type="ECO:0000313" key="13">
    <source>
        <dbReference type="EMBL" id="MEA5519752.1"/>
    </source>
</evidence>
<evidence type="ECO:0000259" key="10">
    <source>
        <dbReference type="PROSITE" id="PS50110"/>
    </source>
</evidence>
<feature type="modified residue" description="4-aspartylphosphate" evidence="7">
    <location>
        <position position="2023"/>
    </location>
</feature>
<dbReference type="SUPFAM" id="SSF52172">
    <property type="entry name" value="CheY-like"/>
    <property type="match status" value="1"/>
</dbReference>
<dbReference type="Pfam" id="PF08447">
    <property type="entry name" value="PAS_3"/>
    <property type="match status" value="5"/>
</dbReference>
<feature type="domain" description="PAS" evidence="11">
    <location>
        <begin position="925"/>
        <end position="995"/>
    </location>
</feature>
<dbReference type="Pfam" id="PF00989">
    <property type="entry name" value="PAS"/>
    <property type="match status" value="2"/>
</dbReference>
<feature type="domain" description="PAS" evidence="11">
    <location>
        <begin position="1177"/>
        <end position="1251"/>
    </location>
</feature>
<keyword evidence="3 7" id="KW-0597">Phosphoprotein</keyword>
<feature type="domain" description="Histidine kinase" evidence="9">
    <location>
        <begin position="1730"/>
        <end position="1948"/>
    </location>
</feature>
<dbReference type="InterPro" id="IPR013656">
    <property type="entry name" value="PAS_4"/>
</dbReference>
<feature type="coiled-coil region" evidence="8">
    <location>
        <begin position="1696"/>
        <end position="1723"/>
    </location>
</feature>
<evidence type="ECO:0000256" key="7">
    <source>
        <dbReference type="PROSITE-ProRule" id="PRU00169"/>
    </source>
</evidence>
<dbReference type="InterPro" id="IPR000014">
    <property type="entry name" value="PAS"/>
</dbReference>
<dbReference type="CDD" id="cd17580">
    <property type="entry name" value="REC_2_DhkD-like"/>
    <property type="match status" value="1"/>
</dbReference>
<evidence type="ECO:0000256" key="2">
    <source>
        <dbReference type="ARBA" id="ARBA00012438"/>
    </source>
</evidence>
<comment type="catalytic activity">
    <reaction evidence="1">
        <text>ATP + protein L-histidine = ADP + protein N-phospho-L-histidine.</text>
        <dbReference type="EC" id="2.7.13.3"/>
    </reaction>
</comment>
<feature type="domain" description="PAC" evidence="12">
    <location>
        <begin position="624"/>
        <end position="676"/>
    </location>
</feature>
<feature type="domain" description="PAC" evidence="12">
    <location>
        <begin position="995"/>
        <end position="1049"/>
    </location>
</feature>
<feature type="domain" description="PAC" evidence="12">
    <location>
        <begin position="1653"/>
        <end position="1705"/>
    </location>
</feature>
<feature type="domain" description="PAS" evidence="11">
    <location>
        <begin position="797"/>
        <end position="870"/>
    </location>
</feature>
<dbReference type="PROSITE" id="PS50113">
    <property type="entry name" value="PAC"/>
    <property type="match status" value="9"/>
</dbReference>
<name>A0ABU5TXS5_9CYAN</name>
<dbReference type="InterPro" id="IPR013767">
    <property type="entry name" value="PAS_fold"/>
</dbReference>
<evidence type="ECO:0000256" key="8">
    <source>
        <dbReference type="SAM" id="Coils"/>
    </source>
</evidence>
<dbReference type="Gene3D" id="1.10.287.130">
    <property type="match status" value="1"/>
</dbReference>
<dbReference type="SUPFAM" id="SSF47384">
    <property type="entry name" value="Homodimeric domain of signal transducing histidine kinase"/>
    <property type="match status" value="1"/>
</dbReference>
<dbReference type="InterPro" id="IPR004358">
    <property type="entry name" value="Sig_transdc_His_kin-like_C"/>
</dbReference>
<proteinExistence type="predicted"/>
<keyword evidence="4" id="KW-0808">Transferase</keyword>
<dbReference type="PROSITE" id="PS50109">
    <property type="entry name" value="HIS_KIN"/>
    <property type="match status" value="1"/>
</dbReference>
<dbReference type="Pfam" id="PF00512">
    <property type="entry name" value="HisKA"/>
    <property type="match status" value="1"/>
</dbReference>
<evidence type="ECO:0000256" key="6">
    <source>
        <dbReference type="ARBA" id="ARBA00023012"/>
    </source>
</evidence>
<dbReference type="PANTHER" id="PTHR43304">
    <property type="entry name" value="PHYTOCHROME-LIKE PROTEIN CPH1"/>
    <property type="match status" value="1"/>
</dbReference>
<feature type="coiled-coil region" evidence="8">
    <location>
        <begin position="524"/>
        <end position="551"/>
    </location>
</feature>
<dbReference type="EC" id="2.7.13.3" evidence="2"/>
<feature type="domain" description="PAS" evidence="11">
    <location>
        <begin position="541"/>
        <end position="580"/>
    </location>
</feature>
<dbReference type="SMART" id="SM00387">
    <property type="entry name" value="HATPase_c"/>
    <property type="match status" value="1"/>
</dbReference>
<feature type="domain" description="PAC" evidence="12">
    <location>
        <begin position="353"/>
        <end position="407"/>
    </location>
</feature>
<accession>A0ABU5TXS5</accession>
<dbReference type="InterPro" id="IPR036097">
    <property type="entry name" value="HisK_dim/P_sf"/>
</dbReference>
<feature type="domain" description="PAC" evidence="12">
    <location>
        <begin position="481"/>
        <end position="533"/>
    </location>
</feature>
<evidence type="ECO:0000313" key="14">
    <source>
        <dbReference type="Proteomes" id="UP001301728"/>
    </source>
</evidence>
<evidence type="ECO:0000256" key="5">
    <source>
        <dbReference type="ARBA" id="ARBA00022777"/>
    </source>
</evidence>
<keyword evidence="5" id="KW-0418">Kinase</keyword>
<feature type="domain" description="PAC" evidence="12">
    <location>
        <begin position="1123"/>
        <end position="1176"/>
    </location>
</feature>
<keyword evidence="6" id="KW-0902">Two-component regulatory system</keyword>
<dbReference type="PROSITE" id="PS50110">
    <property type="entry name" value="RESPONSE_REGULATORY"/>
    <property type="match status" value="1"/>
</dbReference>
<dbReference type="Pfam" id="PF08448">
    <property type="entry name" value="PAS_4"/>
    <property type="match status" value="6"/>
</dbReference>
<dbReference type="InterPro" id="IPR001610">
    <property type="entry name" value="PAC"/>
</dbReference>
<evidence type="ECO:0000256" key="1">
    <source>
        <dbReference type="ARBA" id="ARBA00000085"/>
    </source>
</evidence>
<feature type="domain" description="PAS" evidence="11">
    <location>
        <begin position="677"/>
        <end position="747"/>
    </location>
</feature>
<evidence type="ECO:0000256" key="4">
    <source>
        <dbReference type="ARBA" id="ARBA00022679"/>
    </source>
</evidence>